<gene>
    <name evidence="3" type="ORF">NQ315_003878</name>
</gene>
<sequence>MPVTVSDVAEVLLERDRNTECPDRINFIDRKRGATSDLNHDNWDQDEERENAGTFQKASEESLKKKDYQNC</sequence>
<dbReference type="GO" id="GO:0005643">
    <property type="term" value="C:nuclear pore"/>
    <property type="evidence" value="ECO:0007669"/>
    <property type="project" value="InterPro"/>
</dbReference>
<feature type="compositionally biased region" description="Basic and acidic residues" evidence="1">
    <location>
        <begin position="58"/>
        <end position="71"/>
    </location>
</feature>
<proteinExistence type="predicted"/>
<dbReference type="EMBL" id="JANEYG010000019">
    <property type="protein sequence ID" value="KAJ8919294.1"/>
    <property type="molecule type" value="Genomic_DNA"/>
</dbReference>
<evidence type="ECO:0000259" key="2">
    <source>
        <dbReference type="Pfam" id="PF08911"/>
    </source>
</evidence>
<feature type="domain" description="Nuclear pore complex NUP2/50/61" evidence="2">
    <location>
        <begin position="31"/>
        <end position="65"/>
    </location>
</feature>
<protein>
    <recommendedName>
        <fullName evidence="2">Nuclear pore complex NUP2/50/61 domain-containing protein</fullName>
    </recommendedName>
</protein>
<reference evidence="3 4" key="1">
    <citation type="journal article" date="2023" name="Insect Mol. Biol.">
        <title>Genome sequencing provides insights into the evolution of gene families encoding plant cell wall-degrading enzymes in longhorned beetles.</title>
        <authorList>
            <person name="Shin N.R."/>
            <person name="Okamura Y."/>
            <person name="Kirsch R."/>
            <person name="Pauchet Y."/>
        </authorList>
    </citation>
    <scope>NUCLEOTIDE SEQUENCE [LARGE SCALE GENOMIC DNA]</scope>
    <source>
        <strain evidence="3">EAD_L_NR</strain>
    </source>
</reference>
<keyword evidence="4" id="KW-1185">Reference proteome</keyword>
<comment type="caution">
    <text evidence="3">The sequence shown here is derived from an EMBL/GenBank/DDBJ whole genome shotgun (WGS) entry which is preliminary data.</text>
</comment>
<dbReference type="Pfam" id="PF08911">
    <property type="entry name" value="NUP50"/>
    <property type="match status" value="1"/>
</dbReference>
<dbReference type="Proteomes" id="UP001159042">
    <property type="component" value="Unassembled WGS sequence"/>
</dbReference>
<accession>A0AAV8VYJ1</accession>
<feature type="compositionally biased region" description="Basic and acidic residues" evidence="1">
    <location>
        <begin position="31"/>
        <end position="43"/>
    </location>
</feature>
<evidence type="ECO:0000313" key="3">
    <source>
        <dbReference type="EMBL" id="KAJ8919294.1"/>
    </source>
</evidence>
<feature type="region of interest" description="Disordered" evidence="1">
    <location>
        <begin position="31"/>
        <end position="71"/>
    </location>
</feature>
<evidence type="ECO:0000256" key="1">
    <source>
        <dbReference type="SAM" id="MobiDB-lite"/>
    </source>
</evidence>
<name>A0AAV8VYJ1_9CUCU</name>
<dbReference type="InterPro" id="IPR015007">
    <property type="entry name" value="NUP2/50/61"/>
</dbReference>
<organism evidence="3 4">
    <name type="scientific">Exocentrus adspersus</name>
    <dbReference type="NCBI Taxonomy" id="1586481"/>
    <lineage>
        <taxon>Eukaryota</taxon>
        <taxon>Metazoa</taxon>
        <taxon>Ecdysozoa</taxon>
        <taxon>Arthropoda</taxon>
        <taxon>Hexapoda</taxon>
        <taxon>Insecta</taxon>
        <taxon>Pterygota</taxon>
        <taxon>Neoptera</taxon>
        <taxon>Endopterygota</taxon>
        <taxon>Coleoptera</taxon>
        <taxon>Polyphaga</taxon>
        <taxon>Cucujiformia</taxon>
        <taxon>Chrysomeloidea</taxon>
        <taxon>Cerambycidae</taxon>
        <taxon>Lamiinae</taxon>
        <taxon>Acanthocinini</taxon>
        <taxon>Exocentrus</taxon>
    </lineage>
</organism>
<evidence type="ECO:0000313" key="4">
    <source>
        <dbReference type="Proteomes" id="UP001159042"/>
    </source>
</evidence>
<dbReference type="AlphaFoldDB" id="A0AAV8VYJ1"/>